<evidence type="ECO:0000313" key="1">
    <source>
        <dbReference type="EMBL" id="ELY63830.1"/>
    </source>
</evidence>
<reference evidence="1 2" key="1">
    <citation type="journal article" date="2014" name="PLoS Genet.">
        <title>Phylogenetically driven sequencing of extremely halophilic archaea reveals strategies for static and dynamic osmo-response.</title>
        <authorList>
            <person name="Becker E.A."/>
            <person name="Seitzer P.M."/>
            <person name="Tritt A."/>
            <person name="Larsen D."/>
            <person name="Krusor M."/>
            <person name="Yao A.I."/>
            <person name="Wu D."/>
            <person name="Madern D."/>
            <person name="Eisen J.A."/>
            <person name="Darling A.E."/>
            <person name="Facciotti M.T."/>
        </authorList>
    </citation>
    <scope>NUCLEOTIDE SEQUENCE [LARGE SCALE GENOMIC DNA]</scope>
    <source>
        <strain evidence="1 2">DSM 18795</strain>
    </source>
</reference>
<protein>
    <submittedName>
        <fullName evidence="1">Uncharacterized protein</fullName>
    </submittedName>
</protein>
<evidence type="ECO:0000313" key="2">
    <source>
        <dbReference type="Proteomes" id="UP000011531"/>
    </source>
</evidence>
<dbReference type="EMBL" id="AOIA01000035">
    <property type="protein sequence ID" value="ELY63830.1"/>
    <property type="molecule type" value="Genomic_DNA"/>
</dbReference>
<keyword evidence="2" id="KW-1185">Reference proteome</keyword>
<name>L9XPX9_9EURY</name>
<dbReference type="Proteomes" id="UP000011531">
    <property type="component" value="Unassembled WGS sequence"/>
</dbReference>
<comment type="caution">
    <text evidence="1">The sequence shown here is derived from an EMBL/GenBank/DDBJ whole genome shotgun (WGS) entry which is preliminary data.</text>
</comment>
<accession>L9XPX9</accession>
<organism evidence="1 2">
    <name type="scientific">Natronococcus jeotgali DSM 18795</name>
    <dbReference type="NCBI Taxonomy" id="1227498"/>
    <lineage>
        <taxon>Archaea</taxon>
        <taxon>Methanobacteriati</taxon>
        <taxon>Methanobacteriota</taxon>
        <taxon>Stenosarchaea group</taxon>
        <taxon>Halobacteria</taxon>
        <taxon>Halobacteriales</taxon>
        <taxon>Natrialbaceae</taxon>
        <taxon>Natronococcus</taxon>
    </lineage>
</organism>
<dbReference type="AlphaFoldDB" id="L9XPX9"/>
<gene>
    <name evidence="1" type="ORF">C492_06911</name>
</gene>
<proteinExistence type="predicted"/>
<sequence length="80" mass="8908">MKLHIVGRASDYVENESGLIEVAGDGSQDREAALLDEIRKYDHSIIDDLATLGILEDPKSQEADQLNQWRAFVEGDSDSF</sequence>